<feature type="domain" description="P-type ATPase C-terminal" evidence="17">
    <location>
        <begin position="139"/>
        <end position="290"/>
    </location>
</feature>
<dbReference type="Pfam" id="PF16212">
    <property type="entry name" value="PhoLip_ATPase_C"/>
    <property type="match status" value="1"/>
</dbReference>
<evidence type="ECO:0000256" key="13">
    <source>
        <dbReference type="ARBA" id="ARBA00023055"/>
    </source>
</evidence>
<dbReference type="SUPFAM" id="SSF56784">
    <property type="entry name" value="HAD-like"/>
    <property type="match status" value="1"/>
</dbReference>
<evidence type="ECO:0000256" key="6">
    <source>
        <dbReference type="ARBA" id="ARBA00022692"/>
    </source>
</evidence>
<dbReference type="GO" id="GO:0006890">
    <property type="term" value="P:retrograde vesicle-mediated transport, Golgi to endoplasmic reticulum"/>
    <property type="evidence" value="ECO:0007669"/>
    <property type="project" value="TreeGrafter"/>
</dbReference>
<dbReference type="InterPro" id="IPR001757">
    <property type="entry name" value="P_typ_ATPase"/>
</dbReference>
<keyword evidence="11" id="KW-1278">Translocase</keyword>
<dbReference type="GO" id="GO:0140326">
    <property type="term" value="F:ATPase-coupled intramembrane lipid transporter activity"/>
    <property type="evidence" value="ECO:0007669"/>
    <property type="project" value="UniProtKB-EC"/>
</dbReference>
<dbReference type="Gene3D" id="3.40.50.1000">
    <property type="entry name" value="HAD superfamily/HAD-like"/>
    <property type="match status" value="1"/>
</dbReference>
<dbReference type="Proteomes" id="UP000887577">
    <property type="component" value="Unplaced"/>
</dbReference>
<evidence type="ECO:0000313" key="18">
    <source>
        <dbReference type="Proteomes" id="UP000887577"/>
    </source>
</evidence>
<dbReference type="FunFam" id="3.40.50.1000:FF:000009">
    <property type="entry name" value="Phospholipid-transporting ATPase"/>
    <property type="match status" value="1"/>
</dbReference>
<accession>A0A914Z0H0</accession>
<evidence type="ECO:0000256" key="1">
    <source>
        <dbReference type="ARBA" id="ARBA00001946"/>
    </source>
</evidence>
<evidence type="ECO:0000256" key="15">
    <source>
        <dbReference type="ARBA" id="ARBA00034036"/>
    </source>
</evidence>
<dbReference type="GO" id="GO:0005886">
    <property type="term" value="C:plasma membrane"/>
    <property type="evidence" value="ECO:0007669"/>
    <property type="project" value="TreeGrafter"/>
</dbReference>
<evidence type="ECO:0000313" key="19">
    <source>
        <dbReference type="WBParaSite" id="PSU_v2.g3768.t1"/>
    </source>
</evidence>
<evidence type="ECO:0000256" key="5">
    <source>
        <dbReference type="ARBA" id="ARBA00022448"/>
    </source>
</evidence>
<keyword evidence="6 16" id="KW-0812">Transmembrane</keyword>
<proteinExistence type="inferred from homology"/>
<evidence type="ECO:0000256" key="14">
    <source>
        <dbReference type="ARBA" id="ARBA00023136"/>
    </source>
</evidence>
<evidence type="ECO:0000256" key="7">
    <source>
        <dbReference type="ARBA" id="ARBA00022723"/>
    </source>
</evidence>
<keyword evidence="10" id="KW-0460">Magnesium</keyword>
<dbReference type="SUPFAM" id="SSF81665">
    <property type="entry name" value="Calcium ATPase, transmembrane domain M"/>
    <property type="match status" value="1"/>
</dbReference>
<keyword evidence="12 16" id="KW-1133">Transmembrane helix</keyword>
<dbReference type="InterPro" id="IPR023214">
    <property type="entry name" value="HAD_sf"/>
</dbReference>
<keyword evidence="9" id="KW-0067">ATP-binding</keyword>
<dbReference type="GO" id="GO:0016887">
    <property type="term" value="F:ATP hydrolysis activity"/>
    <property type="evidence" value="ECO:0007669"/>
    <property type="project" value="InterPro"/>
</dbReference>
<keyword evidence="14 16" id="KW-0472">Membrane</keyword>
<evidence type="ECO:0000256" key="4">
    <source>
        <dbReference type="ARBA" id="ARBA00012189"/>
    </source>
</evidence>
<comment type="catalytic activity">
    <reaction evidence="15">
        <text>ATP + H2O + phospholipidSide 1 = ADP + phosphate + phospholipidSide 2.</text>
        <dbReference type="EC" id="7.6.2.1"/>
    </reaction>
</comment>
<feature type="transmembrane region" description="Helical" evidence="16">
    <location>
        <begin position="173"/>
        <end position="195"/>
    </location>
</feature>
<dbReference type="InterPro" id="IPR032630">
    <property type="entry name" value="P_typ_ATPase_c"/>
</dbReference>
<evidence type="ECO:0000256" key="12">
    <source>
        <dbReference type="ARBA" id="ARBA00022989"/>
    </source>
</evidence>
<dbReference type="EC" id="7.6.2.1" evidence="4"/>
<dbReference type="WBParaSite" id="PSU_v2.g3768.t1">
    <property type="protein sequence ID" value="PSU_v2.g3768.t1"/>
    <property type="gene ID" value="PSU_v2.g3768"/>
</dbReference>
<dbReference type="InterPro" id="IPR023298">
    <property type="entry name" value="ATPase_P-typ_TM_dom_sf"/>
</dbReference>
<evidence type="ECO:0000256" key="8">
    <source>
        <dbReference type="ARBA" id="ARBA00022741"/>
    </source>
</evidence>
<evidence type="ECO:0000256" key="2">
    <source>
        <dbReference type="ARBA" id="ARBA00004127"/>
    </source>
</evidence>
<dbReference type="GO" id="GO:0005768">
    <property type="term" value="C:endosome"/>
    <property type="evidence" value="ECO:0007669"/>
    <property type="project" value="TreeGrafter"/>
</dbReference>
<reference evidence="19" key="1">
    <citation type="submission" date="2022-11" db="UniProtKB">
        <authorList>
            <consortium name="WormBaseParasite"/>
        </authorList>
    </citation>
    <scope>IDENTIFICATION</scope>
</reference>
<feature type="transmembrane region" description="Helical" evidence="16">
    <location>
        <begin position="201"/>
        <end position="221"/>
    </location>
</feature>
<evidence type="ECO:0000256" key="3">
    <source>
        <dbReference type="ARBA" id="ARBA00008109"/>
    </source>
</evidence>
<protein>
    <recommendedName>
        <fullName evidence="4">P-type phospholipid transporter</fullName>
        <ecNumber evidence="4">7.6.2.1</ecNumber>
    </recommendedName>
</protein>
<keyword evidence="18" id="KW-1185">Reference proteome</keyword>
<dbReference type="GO" id="GO:0006897">
    <property type="term" value="P:endocytosis"/>
    <property type="evidence" value="ECO:0007669"/>
    <property type="project" value="TreeGrafter"/>
</dbReference>
<keyword evidence="8" id="KW-0547">Nucleotide-binding</keyword>
<dbReference type="AlphaFoldDB" id="A0A914Z0H0"/>
<evidence type="ECO:0000256" key="11">
    <source>
        <dbReference type="ARBA" id="ARBA00022967"/>
    </source>
</evidence>
<dbReference type="PANTHER" id="PTHR24092">
    <property type="entry name" value="PROBABLE PHOSPHOLIPID-TRANSPORTING ATPASE"/>
    <property type="match status" value="1"/>
</dbReference>
<evidence type="ECO:0000256" key="16">
    <source>
        <dbReference type="SAM" id="Phobius"/>
    </source>
</evidence>
<keyword evidence="13" id="KW-0445">Lipid transport</keyword>
<sequence length="357" mass="39749">MLTGDKLETAICIAKSSGLFSKTDNIHVFGNVQNRKEAHTELNILRRKSNVALVMTGTSLDICLQYYEEDVAELICQCVAVVCCRCSPEQKAQIVNLLIRYKKPARVAAIGDGGNDVSMIQAAHVGIGIDAREGKQASLAADFSITQFHHICRLFLVHGRFCYKRSCALSQFVMHRSLIITIIQAIFSCVFYFASVSLYQGILMAAYATAYTMLPVFALVVDQDLSSANALTYPELYKELSKGRSLSFKTLCLWILASIYQAGVIMYGALFAFDLDMIHIVAISFTALILTELIMGISLLFYAGSLLILDDVFDRQFILSWMFILKTSAITVISCLPLYILKLLQHRFSPSTYEKVS</sequence>
<dbReference type="InterPro" id="IPR036412">
    <property type="entry name" value="HAD-like_sf"/>
</dbReference>
<keyword evidence="7" id="KW-0479">Metal-binding</keyword>
<dbReference type="NCBIfam" id="TIGR01494">
    <property type="entry name" value="ATPase_P-type"/>
    <property type="match status" value="1"/>
</dbReference>
<comment type="similarity">
    <text evidence="3">Belongs to the cation transport ATPase (P-type) (TC 3.A.3) family. Type IV subfamily.</text>
</comment>
<dbReference type="Pfam" id="PF08282">
    <property type="entry name" value="Hydrolase_3"/>
    <property type="match status" value="1"/>
</dbReference>
<feature type="transmembrane region" description="Helical" evidence="16">
    <location>
        <begin position="279"/>
        <end position="309"/>
    </location>
</feature>
<comment type="cofactor">
    <cofactor evidence="1">
        <name>Mg(2+)</name>
        <dbReference type="ChEBI" id="CHEBI:18420"/>
    </cofactor>
</comment>
<evidence type="ECO:0000259" key="17">
    <source>
        <dbReference type="Pfam" id="PF16212"/>
    </source>
</evidence>
<keyword evidence="5" id="KW-0813">Transport</keyword>
<dbReference type="GO" id="GO:0045332">
    <property type="term" value="P:phospholipid translocation"/>
    <property type="evidence" value="ECO:0007669"/>
    <property type="project" value="TreeGrafter"/>
</dbReference>
<dbReference type="PANTHER" id="PTHR24092:SF5">
    <property type="entry name" value="PHOSPHOLIPID-TRANSPORTING ATPASE"/>
    <property type="match status" value="1"/>
</dbReference>
<evidence type="ECO:0000256" key="9">
    <source>
        <dbReference type="ARBA" id="ARBA00022840"/>
    </source>
</evidence>
<comment type="subcellular location">
    <subcellularLocation>
        <location evidence="2">Endomembrane system</location>
        <topology evidence="2">Multi-pass membrane protein</topology>
    </subcellularLocation>
</comment>
<evidence type="ECO:0000256" key="10">
    <source>
        <dbReference type="ARBA" id="ARBA00022842"/>
    </source>
</evidence>
<dbReference type="GO" id="GO:0005524">
    <property type="term" value="F:ATP binding"/>
    <property type="evidence" value="ECO:0007669"/>
    <property type="project" value="UniProtKB-KW"/>
</dbReference>
<dbReference type="GO" id="GO:0046872">
    <property type="term" value="F:metal ion binding"/>
    <property type="evidence" value="ECO:0007669"/>
    <property type="project" value="UniProtKB-KW"/>
</dbReference>
<name>A0A914Z0H0_9BILA</name>
<feature type="transmembrane region" description="Helical" evidence="16">
    <location>
        <begin position="321"/>
        <end position="341"/>
    </location>
</feature>
<feature type="transmembrane region" description="Helical" evidence="16">
    <location>
        <begin position="251"/>
        <end position="273"/>
    </location>
</feature>
<dbReference type="GO" id="GO:0005802">
    <property type="term" value="C:trans-Golgi network"/>
    <property type="evidence" value="ECO:0007669"/>
    <property type="project" value="TreeGrafter"/>
</dbReference>
<organism evidence="18 19">
    <name type="scientific">Panagrolaimus superbus</name>
    <dbReference type="NCBI Taxonomy" id="310955"/>
    <lineage>
        <taxon>Eukaryota</taxon>
        <taxon>Metazoa</taxon>
        <taxon>Ecdysozoa</taxon>
        <taxon>Nematoda</taxon>
        <taxon>Chromadorea</taxon>
        <taxon>Rhabditida</taxon>
        <taxon>Tylenchina</taxon>
        <taxon>Panagrolaimomorpha</taxon>
        <taxon>Panagrolaimoidea</taxon>
        <taxon>Panagrolaimidae</taxon>
        <taxon>Panagrolaimus</taxon>
    </lineage>
</organism>